<dbReference type="InterPro" id="IPR010982">
    <property type="entry name" value="Lambda_DNA-bd_dom_sf"/>
</dbReference>
<dbReference type="InterPro" id="IPR038709">
    <property type="entry name" value="RpoN_core-bd_sf"/>
</dbReference>
<dbReference type="Pfam" id="PF04963">
    <property type="entry name" value="Sigma54_CBD"/>
    <property type="match status" value="1"/>
</dbReference>
<comment type="similarity">
    <text evidence="1">Belongs to the sigma-54 factor family.</text>
</comment>
<evidence type="ECO:0000313" key="12">
    <source>
        <dbReference type="Proteomes" id="UP000070456"/>
    </source>
</evidence>
<dbReference type="PANTHER" id="PTHR32248">
    <property type="entry name" value="RNA POLYMERASE SIGMA-54 FACTOR"/>
    <property type="match status" value="1"/>
</dbReference>
<dbReference type="Pfam" id="PF04552">
    <property type="entry name" value="Sigma54_DBD"/>
    <property type="match status" value="1"/>
</dbReference>
<keyword evidence="12" id="KW-1185">Reference proteome</keyword>
<dbReference type="PATRIC" id="fig|520762.4.peg.42"/>
<accession>A0A140LEA1</accession>
<keyword evidence="2" id="KW-0240">DNA-directed RNA polymerase</keyword>
<sequence>MKMGFHLNIEQIQKLVMTPELKQAIQILQFNTQELSQFLDEQLLANPLLDIATSPQDVENSKNSNKEEIDWKEYFREYDDISYRQPNYHKDKDEVSIEQFLYNDTTLTEHLMFQLQFSILKKRHYSIAKFIIESLDKNGYLTLPVSEIAEIFHVSEDAVENVLSIIQTFDPLGVAARDLKECLLIQVRQRGIQDKRIADVISHHLDDLANNRLANIAKELNITPKEVQEIADFIKTLEPKPGRIFGSTHDVKYITPDVTIEKVDGEYVVIVNDTTAPRLTINSFYRSMLMNEDKDSSTSKFLTDKLNAAMWLVKSIEQRRQTIYKVVKAIVDYQIDFFEMGKKYLKPLTLKQIADEIGVHESTVSRAVNGKYVQSPRGVFELKFFFSSGVSNQEGEGIAAESIKSMMRELIDNENPKKPLSDQMIADLLQNKGINISRRTVAKYRDEMNIQPSSKRKRF</sequence>
<dbReference type="InterPro" id="IPR007634">
    <property type="entry name" value="RNA_pol_sigma_54_DNA-bd"/>
</dbReference>
<feature type="domain" description="RNA polymerase sigma factor 54 DNA-binding" evidence="9">
    <location>
        <begin position="300"/>
        <end position="458"/>
    </location>
</feature>
<evidence type="ECO:0000256" key="3">
    <source>
        <dbReference type="ARBA" id="ARBA00022679"/>
    </source>
</evidence>
<dbReference type="GO" id="GO:0000428">
    <property type="term" value="C:DNA-directed RNA polymerase complex"/>
    <property type="evidence" value="ECO:0007669"/>
    <property type="project" value="UniProtKB-KW"/>
</dbReference>
<name>A0A140LEA1_9FIRM</name>
<dbReference type="GO" id="GO:0003677">
    <property type="term" value="F:DNA binding"/>
    <property type="evidence" value="ECO:0007669"/>
    <property type="project" value="UniProtKB-KW"/>
</dbReference>
<dbReference type="NCBIfam" id="TIGR02395">
    <property type="entry name" value="rpoN_sigma"/>
    <property type="match status" value="1"/>
</dbReference>
<evidence type="ECO:0000313" key="11">
    <source>
        <dbReference type="EMBL" id="KXG78876.1"/>
    </source>
</evidence>
<keyword evidence="3" id="KW-0808">Transferase</keyword>
<dbReference type="STRING" id="520762.AN619_00350"/>
<dbReference type="PROSITE" id="PS00717">
    <property type="entry name" value="SIGMA54_1"/>
    <property type="match status" value="1"/>
</dbReference>
<keyword evidence="8" id="KW-0804">Transcription</keyword>
<dbReference type="NCBIfam" id="NF009118">
    <property type="entry name" value="PRK12469.1"/>
    <property type="match status" value="1"/>
</dbReference>
<evidence type="ECO:0000259" key="10">
    <source>
        <dbReference type="Pfam" id="PF04963"/>
    </source>
</evidence>
<evidence type="ECO:0000256" key="4">
    <source>
        <dbReference type="ARBA" id="ARBA00022695"/>
    </source>
</evidence>
<dbReference type="GO" id="GO:0016779">
    <property type="term" value="F:nucleotidyltransferase activity"/>
    <property type="evidence" value="ECO:0007669"/>
    <property type="project" value="UniProtKB-KW"/>
</dbReference>
<evidence type="ECO:0000256" key="6">
    <source>
        <dbReference type="ARBA" id="ARBA00023082"/>
    </source>
</evidence>
<dbReference type="OrthoDB" id="9814402at2"/>
<evidence type="ECO:0000259" key="9">
    <source>
        <dbReference type="Pfam" id="PF04552"/>
    </source>
</evidence>
<dbReference type="GO" id="GO:0016987">
    <property type="term" value="F:sigma factor activity"/>
    <property type="evidence" value="ECO:0007669"/>
    <property type="project" value="UniProtKB-KW"/>
</dbReference>
<dbReference type="Gene3D" id="1.10.10.60">
    <property type="entry name" value="Homeodomain-like"/>
    <property type="match status" value="1"/>
</dbReference>
<dbReference type="PANTHER" id="PTHR32248:SF4">
    <property type="entry name" value="RNA POLYMERASE SIGMA-54 FACTOR"/>
    <property type="match status" value="1"/>
</dbReference>
<dbReference type="GO" id="GO:0001216">
    <property type="term" value="F:DNA-binding transcription activator activity"/>
    <property type="evidence" value="ECO:0007669"/>
    <property type="project" value="InterPro"/>
</dbReference>
<comment type="caution">
    <text evidence="11">The sequence shown here is derived from an EMBL/GenBank/DDBJ whole genome shotgun (WGS) entry which is preliminary data.</text>
</comment>
<dbReference type="AlphaFoldDB" id="A0A140LEA1"/>
<gene>
    <name evidence="11" type="primary">rpoN1</name>
    <name evidence="11" type="ORF">AN619_00350</name>
</gene>
<evidence type="ECO:0000256" key="1">
    <source>
        <dbReference type="ARBA" id="ARBA00008798"/>
    </source>
</evidence>
<organism evidence="11 12">
    <name type="scientific">Thermotalea metallivorans</name>
    <dbReference type="NCBI Taxonomy" id="520762"/>
    <lineage>
        <taxon>Bacteria</taxon>
        <taxon>Bacillati</taxon>
        <taxon>Bacillota</taxon>
        <taxon>Clostridia</taxon>
        <taxon>Peptostreptococcales</taxon>
        <taxon>Thermotaleaceae</taxon>
        <taxon>Thermotalea</taxon>
    </lineage>
</organism>
<dbReference type="Proteomes" id="UP000070456">
    <property type="component" value="Unassembled WGS sequence"/>
</dbReference>
<dbReference type="Gene3D" id="1.10.260.40">
    <property type="entry name" value="lambda repressor-like DNA-binding domains"/>
    <property type="match status" value="1"/>
</dbReference>
<feature type="domain" description="RNA polymerase sigma factor 54 core-binding" evidence="10">
    <location>
        <begin position="97"/>
        <end position="285"/>
    </location>
</feature>
<dbReference type="GO" id="GO:0006352">
    <property type="term" value="P:DNA-templated transcription initiation"/>
    <property type="evidence" value="ECO:0007669"/>
    <property type="project" value="InterPro"/>
</dbReference>
<keyword evidence="7" id="KW-0238">DNA-binding</keyword>
<evidence type="ECO:0000256" key="8">
    <source>
        <dbReference type="ARBA" id="ARBA00023163"/>
    </source>
</evidence>
<evidence type="ECO:0000256" key="2">
    <source>
        <dbReference type="ARBA" id="ARBA00022478"/>
    </source>
</evidence>
<dbReference type="PROSITE" id="PS00718">
    <property type="entry name" value="SIGMA54_2"/>
    <property type="match status" value="1"/>
</dbReference>
<reference evidence="11 12" key="1">
    <citation type="submission" date="2015-12" db="EMBL/GenBank/DDBJ databases">
        <title>Draft genome sequence of the thermoanaerobe Thermotalea metallivorans, an isolate from the runoff channel of the Great Artesian Basin, Australia.</title>
        <authorList>
            <person name="Patel B.K."/>
        </authorList>
    </citation>
    <scope>NUCLEOTIDE SEQUENCE [LARGE SCALE GENOMIC DNA]</scope>
    <source>
        <strain evidence="11 12">B2-1</strain>
    </source>
</reference>
<keyword evidence="6" id="KW-0731">Sigma factor</keyword>
<evidence type="ECO:0000256" key="7">
    <source>
        <dbReference type="ARBA" id="ARBA00023125"/>
    </source>
</evidence>
<dbReference type="RefSeq" id="WP_068553875.1">
    <property type="nucleotide sequence ID" value="NZ_LOEE01000003.1"/>
</dbReference>
<dbReference type="InterPro" id="IPR000394">
    <property type="entry name" value="RNA_pol_sigma_54"/>
</dbReference>
<keyword evidence="5" id="KW-0805">Transcription regulation</keyword>
<dbReference type="InterPro" id="IPR007046">
    <property type="entry name" value="RNA_pol_sigma_54_core-bd"/>
</dbReference>
<dbReference type="Pfam" id="PF00309">
    <property type="entry name" value="Sigma54_AID"/>
    <property type="match status" value="1"/>
</dbReference>
<dbReference type="PRINTS" id="PR00045">
    <property type="entry name" value="SIGMA54FCT"/>
</dbReference>
<proteinExistence type="inferred from homology"/>
<dbReference type="PIRSF" id="PIRSF000774">
    <property type="entry name" value="RpoN"/>
    <property type="match status" value="1"/>
</dbReference>
<protein>
    <submittedName>
        <fullName evidence="11">RNA polymerase sigma-54 factor 1</fullName>
    </submittedName>
</protein>
<dbReference type="EMBL" id="LOEE01000003">
    <property type="protein sequence ID" value="KXG78876.1"/>
    <property type="molecule type" value="Genomic_DNA"/>
</dbReference>
<dbReference type="PROSITE" id="PS50044">
    <property type="entry name" value="SIGMA54_3"/>
    <property type="match status" value="1"/>
</dbReference>
<keyword evidence="4" id="KW-0548">Nucleotidyltransferase</keyword>
<evidence type="ECO:0000256" key="5">
    <source>
        <dbReference type="ARBA" id="ARBA00023015"/>
    </source>
</evidence>
<dbReference type="Gene3D" id="1.10.10.1330">
    <property type="entry name" value="RNA polymerase sigma-54 factor, core-binding domain"/>
    <property type="match status" value="1"/>
</dbReference>